<reference evidence="10" key="1">
    <citation type="submission" date="2023-10" db="EMBL/GenBank/DDBJ databases">
        <authorList>
            <person name="Noh H."/>
        </authorList>
    </citation>
    <scope>NUCLEOTIDE SEQUENCE</scope>
    <source>
        <strain evidence="10">DUCC4014</strain>
    </source>
</reference>
<evidence type="ECO:0000256" key="4">
    <source>
        <dbReference type="ARBA" id="ARBA00022692"/>
    </source>
</evidence>
<keyword evidence="5 8" id="KW-1133">Transmembrane helix</keyword>
<evidence type="ECO:0000256" key="6">
    <source>
        <dbReference type="ARBA" id="ARBA00023136"/>
    </source>
</evidence>
<dbReference type="GO" id="GO:0097363">
    <property type="term" value="F:protein O-acetylglucosaminyltransferase activity"/>
    <property type="evidence" value="ECO:0007669"/>
    <property type="project" value="TreeGrafter"/>
</dbReference>
<evidence type="ECO:0000313" key="11">
    <source>
        <dbReference type="Proteomes" id="UP000827549"/>
    </source>
</evidence>
<dbReference type="GeneID" id="87803554"/>
<keyword evidence="3" id="KW-0808">Transferase</keyword>
<evidence type="ECO:0000256" key="3">
    <source>
        <dbReference type="ARBA" id="ARBA00022679"/>
    </source>
</evidence>
<keyword evidence="11" id="KW-1185">Reference proteome</keyword>
<dbReference type="PANTHER" id="PTHR20961">
    <property type="entry name" value="GLYCOSYLTRANSFERASE"/>
    <property type="match status" value="1"/>
</dbReference>
<evidence type="ECO:0000256" key="1">
    <source>
        <dbReference type="ARBA" id="ARBA00004167"/>
    </source>
</evidence>
<accession>A0AAF0XZ43</accession>
<dbReference type="GO" id="GO:0005783">
    <property type="term" value="C:endoplasmic reticulum"/>
    <property type="evidence" value="ECO:0007669"/>
    <property type="project" value="TreeGrafter"/>
</dbReference>
<dbReference type="Proteomes" id="UP000827549">
    <property type="component" value="Chromosome 1"/>
</dbReference>
<evidence type="ECO:0000256" key="8">
    <source>
        <dbReference type="SAM" id="Phobius"/>
    </source>
</evidence>
<dbReference type="RefSeq" id="XP_062622702.1">
    <property type="nucleotide sequence ID" value="XM_062766718.1"/>
</dbReference>
<protein>
    <recommendedName>
        <fullName evidence="9">Glycosyltransferase 61 catalytic domain-containing protein</fullName>
    </recommendedName>
</protein>
<evidence type="ECO:0000313" key="10">
    <source>
        <dbReference type="EMBL" id="WOO76670.1"/>
    </source>
</evidence>
<keyword evidence="6 8" id="KW-0472">Membrane</keyword>
<feature type="domain" description="Glycosyltransferase 61 catalytic" evidence="9">
    <location>
        <begin position="307"/>
        <end position="403"/>
    </location>
</feature>
<name>A0AAF0XZ43_9TREE</name>
<proteinExistence type="predicted"/>
<evidence type="ECO:0000256" key="2">
    <source>
        <dbReference type="ARBA" id="ARBA00022676"/>
    </source>
</evidence>
<dbReference type="GO" id="GO:0016020">
    <property type="term" value="C:membrane"/>
    <property type="evidence" value="ECO:0007669"/>
    <property type="project" value="UniProtKB-SubCell"/>
</dbReference>
<gene>
    <name evidence="10" type="ORF">LOC62_01G000295</name>
</gene>
<keyword evidence="4 8" id="KW-0812">Transmembrane</keyword>
<dbReference type="Pfam" id="PF04577">
    <property type="entry name" value="Glyco_transf_61"/>
    <property type="match status" value="1"/>
</dbReference>
<evidence type="ECO:0000256" key="7">
    <source>
        <dbReference type="ARBA" id="ARBA00023180"/>
    </source>
</evidence>
<keyword evidence="2" id="KW-0328">Glycosyltransferase</keyword>
<comment type="subcellular location">
    <subcellularLocation>
        <location evidence="1">Membrane</location>
        <topology evidence="1">Single-pass membrane protein</topology>
    </subcellularLocation>
</comment>
<dbReference type="AlphaFoldDB" id="A0AAF0XZ43"/>
<keyword evidence="7" id="KW-0325">Glycoprotein</keyword>
<dbReference type="EMBL" id="CP086714">
    <property type="protein sequence ID" value="WOO76670.1"/>
    <property type="molecule type" value="Genomic_DNA"/>
</dbReference>
<sequence>MLLTRSQLRIIIISFIVAPLFLLIAFPSHKNQSTSASRSVWSWLFPSGDGSAAYSSSSASSGGSPHLTKIIAHAPGFTIAENVYWRNYTYYFLTDAPWHIPELKYVVSSNHIKEYGTKYWGQVPDEVVRILSIRGPALDSHMDESKELGTSTLPEVAKAFSDDAIEVPGTHFFLNDFEFIGHYYHFMGEMFLGAWRIVQHYYYQTGKRLPTFTHMNFLRNYNEQDFADLNDPQMMWQDHAGANEFFLNAFFPGIKIQARKDWEKLAATGELYRFPLAVIGDRYSGHNGPSASWKPWGDVLRLPVYPEWLTELRDRVVKIKRHRKPHVLYLSRQDTTRRLADSDHQALVLQLKKLEEEGLVKLTITMFDDDVTFVDQIALVGTVDFFVSVHGNGLTHTLWMNSGKHRAVFEMQPKGCTVTDYSPLATAAGVQHFLVNEDKYCTPDTCGMRGCEEGVSVSQPNIKVRASIITDKIRHFVAQYKYD</sequence>
<organism evidence="10 11">
    <name type="scientific">Vanrija pseudolonga</name>
    <dbReference type="NCBI Taxonomy" id="143232"/>
    <lineage>
        <taxon>Eukaryota</taxon>
        <taxon>Fungi</taxon>
        <taxon>Dikarya</taxon>
        <taxon>Basidiomycota</taxon>
        <taxon>Agaricomycotina</taxon>
        <taxon>Tremellomycetes</taxon>
        <taxon>Trichosporonales</taxon>
        <taxon>Trichosporonaceae</taxon>
        <taxon>Vanrija</taxon>
    </lineage>
</organism>
<feature type="transmembrane region" description="Helical" evidence="8">
    <location>
        <begin position="7"/>
        <end position="26"/>
    </location>
</feature>
<dbReference type="PANTHER" id="PTHR20961:SF38">
    <property type="entry name" value="PROTEIN O-LINKED-MANNOSE BETA-1,4-N-ACETYLGLUCOSAMINYLTRANSFERASE 2"/>
    <property type="match status" value="1"/>
</dbReference>
<dbReference type="GO" id="GO:0035269">
    <property type="term" value="P:protein O-linked glycosylation via mannose"/>
    <property type="evidence" value="ECO:0007669"/>
    <property type="project" value="TreeGrafter"/>
</dbReference>
<dbReference type="InterPro" id="IPR007657">
    <property type="entry name" value="Glycosyltransferase_61"/>
</dbReference>
<evidence type="ECO:0000259" key="9">
    <source>
        <dbReference type="Pfam" id="PF04577"/>
    </source>
</evidence>
<dbReference type="InterPro" id="IPR049625">
    <property type="entry name" value="Glyco_transf_61_cat"/>
</dbReference>
<evidence type="ECO:0000256" key="5">
    <source>
        <dbReference type="ARBA" id="ARBA00022989"/>
    </source>
</evidence>